<evidence type="ECO:0000256" key="1">
    <source>
        <dbReference type="ARBA" id="ARBA00022596"/>
    </source>
</evidence>
<name>A0A1F5YN77_9BACT</name>
<dbReference type="HAMAP" id="MF_01074">
    <property type="entry name" value="LarC"/>
    <property type="match status" value="1"/>
</dbReference>
<organism evidence="3 4">
    <name type="scientific">Candidatus Glassbacteria bacterium RIFCSPLOWO2_12_FULL_58_11</name>
    <dbReference type="NCBI Taxonomy" id="1817867"/>
    <lineage>
        <taxon>Bacteria</taxon>
        <taxon>Candidatus Glassiibacteriota</taxon>
    </lineage>
</organism>
<reference evidence="3 4" key="1">
    <citation type="journal article" date="2016" name="Nat. Commun.">
        <title>Thousands of microbial genomes shed light on interconnected biogeochemical processes in an aquifer system.</title>
        <authorList>
            <person name="Anantharaman K."/>
            <person name="Brown C.T."/>
            <person name="Hug L.A."/>
            <person name="Sharon I."/>
            <person name="Castelle C.J."/>
            <person name="Probst A.J."/>
            <person name="Thomas B.C."/>
            <person name="Singh A."/>
            <person name="Wilkins M.J."/>
            <person name="Karaoz U."/>
            <person name="Brodie E.L."/>
            <person name="Williams K.H."/>
            <person name="Hubbard S.S."/>
            <person name="Banfield J.F."/>
        </authorList>
    </citation>
    <scope>NUCLEOTIDE SEQUENCE [LARGE SCALE GENOMIC DNA]</scope>
</reference>
<dbReference type="Pfam" id="PF01969">
    <property type="entry name" value="Ni_insertion"/>
    <property type="match status" value="1"/>
</dbReference>
<dbReference type="PANTHER" id="PTHR36566">
    <property type="entry name" value="NICKEL INSERTION PROTEIN-RELATED"/>
    <property type="match status" value="1"/>
</dbReference>
<dbReference type="NCBIfam" id="TIGR00299">
    <property type="entry name" value="nickel pincer cofactor biosynthesis protein LarC"/>
    <property type="match status" value="1"/>
</dbReference>
<dbReference type="Gene3D" id="3.30.70.1380">
    <property type="entry name" value="Transcriptional regulatory protein pf0864 domain like"/>
    <property type="match status" value="1"/>
</dbReference>
<dbReference type="STRING" id="1817867.A3F83_11005"/>
<accession>A0A1F5YN77</accession>
<dbReference type="PANTHER" id="PTHR36566:SF1">
    <property type="entry name" value="PYRIDINIUM-3,5-BISTHIOCARBOXYLIC ACID MONONUCLEOTIDE NICKEL INSERTION PROTEIN"/>
    <property type="match status" value="1"/>
</dbReference>
<dbReference type="EMBL" id="MFIX01000206">
    <property type="protein sequence ID" value="OGG01576.1"/>
    <property type="molecule type" value="Genomic_DNA"/>
</dbReference>
<comment type="similarity">
    <text evidence="2">Belongs to the LarC family.</text>
</comment>
<protein>
    <recommendedName>
        <fullName evidence="2">Putative nickel insertion protein</fullName>
    </recommendedName>
</protein>
<proteinExistence type="inferred from homology"/>
<dbReference type="AlphaFoldDB" id="A0A1F5YN77"/>
<dbReference type="GO" id="GO:0016829">
    <property type="term" value="F:lyase activity"/>
    <property type="evidence" value="ECO:0007669"/>
    <property type="project" value="UniProtKB-UniRule"/>
</dbReference>
<dbReference type="GO" id="GO:0016151">
    <property type="term" value="F:nickel cation binding"/>
    <property type="evidence" value="ECO:0007669"/>
    <property type="project" value="UniProtKB-UniRule"/>
</dbReference>
<evidence type="ECO:0000256" key="2">
    <source>
        <dbReference type="HAMAP-Rule" id="MF_01074"/>
    </source>
</evidence>
<dbReference type="InterPro" id="IPR002822">
    <property type="entry name" value="Ni_insertion"/>
</dbReference>
<evidence type="ECO:0000313" key="3">
    <source>
        <dbReference type="EMBL" id="OGG01576.1"/>
    </source>
</evidence>
<keyword evidence="2" id="KW-0456">Lyase</keyword>
<dbReference type="Proteomes" id="UP000179129">
    <property type="component" value="Unassembled WGS sequence"/>
</dbReference>
<evidence type="ECO:0000313" key="4">
    <source>
        <dbReference type="Proteomes" id="UP000179129"/>
    </source>
</evidence>
<gene>
    <name evidence="3" type="ORF">A3F83_11005</name>
</gene>
<comment type="caution">
    <text evidence="3">The sequence shown here is derived from an EMBL/GenBank/DDBJ whole genome shotgun (WGS) entry which is preliminary data.</text>
</comment>
<sequence length="401" mass="43466">MKIAYFDMFSGVSGDMILGALVSCGVPEELLRETVAALGLPEVEITARRSESHGIASVKVEVQAGSPGHHHHHHHEEHHHRGLSEIRRMIGESSLGPEVKELATAIFTRLGEAEAAVHGVELEKVHFHEVGAVDSIVDIVGAAAGLVSLNIGRYYAGAFRVGTGFIEFSHGRLALPAPATLKLIEGCPMERTGVPSELTTPTGAAIVSTLVKKGDYEPTKALTFYATGYGQGSRVLNDRPNQLRLMLGEEGRGPGQCPGTLVLECNIDDMNPQYFDHLMERLFSAGAYEVFFVPIQMKKNRPGIQLQVLTDEEKLDTLAGIILTESTTIGLRYYKVHRITLERSQETVDTPWGKIGVKVVVLPGGGKRAKPEFEDLRKAAKSSGLPLVEIAGRVEALLNKS</sequence>
<keyword evidence="1 2" id="KW-0533">Nickel</keyword>